<sequence>MNHSTRVLAILVLLSFAANVNSTFQKGYTRQLRLPRASSLPEQRNFTILPSLLKSTTVLESPPDPFFFTGTHGRYRLSRYREPSVLVLYLSSFMFTCLADLFDAIANRDFWPHEPYPAGRYECEYTYSFPLGPRIDFALALTKIDAPNWDFTFSDIADDLVAIFDAAQYFASPVYGFPQMNIDVFRYRNGVAGPTFLASQGRVWFGDASTANMSPT</sequence>
<evidence type="ECO:0000256" key="1">
    <source>
        <dbReference type="SAM" id="SignalP"/>
    </source>
</evidence>
<organism evidence="2 3">
    <name type="scientific">Imshaugia aleurites</name>
    <dbReference type="NCBI Taxonomy" id="172621"/>
    <lineage>
        <taxon>Eukaryota</taxon>
        <taxon>Fungi</taxon>
        <taxon>Dikarya</taxon>
        <taxon>Ascomycota</taxon>
        <taxon>Pezizomycotina</taxon>
        <taxon>Lecanoromycetes</taxon>
        <taxon>OSLEUM clade</taxon>
        <taxon>Lecanoromycetidae</taxon>
        <taxon>Lecanorales</taxon>
        <taxon>Lecanorineae</taxon>
        <taxon>Parmeliaceae</taxon>
        <taxon>Imshaugia</taxon>
    </lineage>
</organism>
<name>A0A8H3EIQ2_9LECA</name>
<protein>
    <recommendedName>
        <fullName evidence="4">CUB domain-containing protein</fullName>
    </recommendedName>
</protein>
<dbReference type="OrthoDB" id="10463007at2759"/>
<reference evidence="2" key="1">
    <citation type="submission" date="2021-03" db="EMBL/GenBank/DDBJ databases">
        <authorList>
            <person name="Tagirdzhanova G."/>
        </authorList>
    </citation>
    <scope>NUCLEOTIDE SEQUENCE</scope>
</reference>
<comment type="caution">
    <text evidence="2">The sequence shown here is derived from an EMBL/GenBank/DDBJ whole genome shotgun (WGS) entry which is preliminary data.</text>
</comment>
<keyword evidence="3" id="KW-1185">Reference proteome</keyword>
<dbReference type="AlphaFoldDB" id="A0A8H3EIQ2"/>
<proteinExistence type="predicted"/>
<evidence type="ECO:0000313" key="3">
    <source>
        <dbReference type="Proteomes" id="UP000664534"/>
    </source>
</evidence>
<feature type="signal peptide" evidence="1">
    <location>
        <begin position="1"/>
        <end position="22"/>
    </location>
</feature>
<accession>A0A8H3EIQ2</accession>
<dbReference type="EMBL" id="CAJPDT010000001">
    <property type="protein sequence ID" value="CAF9904772.1"/>
    <property type="molecule type" value="Genomic_DNA"/>
</dbReference>
<dbReference type="Proteomes" id="UP000664534">
    <property type="component" value="Unassembled WGS sequence"/>
</dbReference>
<evidence type="ECO:0000313" key="2">
    <source>
        <dbReference type="EMBL" id="CAF9904772.1"/>
    </source>
</evidence>
<evidence type="ECO:0008006" key="4">
    <source>
        <dbReference type="Google" id="ProtNLM"/>
    </source>
</evidence>
<feature type="chain" id="PRO_5034425413" description="CUB domain-containing protein" evidence="1">
    <location>
        <begin position="23"/>
        <end position="216"/>
    </location>
</feature>
<keyword evidence="1" id="KW-0732">Signal</keyword>
<gene>
    <name evidence="2" type="ORF">IMSHALPRED_000170</name>
</gene>